<comment type="caution">
    <text evidence="1">The sequence shown here is derived from an EMBL/GenBank/DDBJ whole genome shotgun (WGS) entry which is preliminary data.</text>
</comment>
<protein>
    <submittedName>
        <fullName evidence="1">Uncharacterized protein</fullName>
    </submittedName>
</protein>
<evidence type="ECO:0000313" key="1">
    <source>
        <dbReference type="EMBL" id="EAZ93786.1"/>
    </source>
</evidence>
<dbReference type="AlphaFoldDB" id="A3IJ04"/>
<accession>A3IJ04</accession>
<keyword evidence="2" id="KW-1185">Reference proteome</keyword>
<organism evidence="1 2">
    <name type="scientific">Crocosphaera chwakensis CCY0110</name>
    <dbReference type="NCBI Taxonomy" id="391612"/>
    <lineage>
        <taxon>Bacteria</taxon>
        <taxon>Bacillati</taxon>
        <taxon>Cyanobacteriota</taxon>
        <taxon>Cyanophyceae</taxon>
        <taxon>Oscillatoriophycideae</taxon>
        <taxon>Chroococcales</taxon>
        <taxon>Aphanothecaceae</taxon>
        <taxon>Crocosphaera</taxon>
        <taxon>Crocosphaera chwakensis</taxon>
    </lineage>
</organism>
<name>A3IJ04_9CHRO</name>
<proteinExistence type="predicted"/>
<gene>
    <name evidence="1" type="ORF">CY0110_18362</name>
</gene>
<reference evidence="1 2" key="1">
    <citation type="submission" date="2007-03" db="EMBL/GenBank/DDBJ databases">
        <authorList>
            <person name="Stal L."/>
            <person name="Ferriera S."/>
            <person name="Johnson J."/>
            <person name="Kravitz S."/>
            <person name="Beeson K."/>
            <person name="Sutton G."/>
            <person name="Rogers Y.-H."/>
            <person name="Friedman R."/>
            <person name="Frazier M."/>
            <person name="Venter J.C."/>
        </authorList>
    </citation>
    <scope>NUCLEOTIDE SEQUENCE [LARGE SCALE GENOMIC DNA]</scope>
    <source>
        <strain evidence="1 2">CCY0110</strain>
    </source>
</reference>
<sequence length="27" mass="2989">MVSSEVRPLHLSCVRELLINCVSSTTD</sequence>
<evidence type="ECO:0000313" key="2">
    <source>
        <dbReference type="Proteomes" id="UP000003781"/>
    </source>
</evidence>
<dbReference type="Proteomes" id="UP000003781">
    <property type="component" value="Unassembled WGS sequence"/>
</dbReference>
<dbReference type="EMBL" id="AAXW01000002">
    <property type="protein sequence ID" value="EAZ93786.1"/>
    <property type="molecule type" value="Genomic_DNA"/>
</dbReference>